<comment type="similarity">
    <text evidence="4">Belongs to the flavoredoxin family.</text>
</comment>
<evidence type="ECO:0000256" key="3">
    <source>
        <dbReference type="ARBA" id="ARBA00022643"/>
    </source>
</evidence>
<dbReference type="EMBL" id="JBHUHR010000001">
    <property type="protein sequence ID" value="MFD2033352.1"/>
    <property type="molecule type" value="Genomic_DNA"/>
</dbReference>
<dbReference type="Proteomes" id="UP001597361">
    <property type="component" value="Unassembled WGS sequence"/>
</dbReference>
<dbReference type="InterPro" id="IPR012349">
    <property type="entry name" value="Split_barrel_FMN-bd"/>
</dbReference>
<dbReference type="Gene3D" id="2.30.110.10">
    <property type="entry name" value="Electron Transport, Fmn-binding Protein, Chain A"/>
    <property type="match status" value="1"/>
</dbReference>
<dbReference type="EC" id="1.5.1.-" evidence="6"/>
<evidence type="ECO:0000256" key="2">
    <source>
        <dbReference type="ARBA" id="ARBA00022630"/>
    </source>
</evidence>
<dbReference type="SUPFAM" id="SSF50475">
    <property type="entry name" value="FMN-binding split barrel"/>
    <property type="match status" value="1"/>
</dbReference>
<gene>
    <name evidence="6" type="ORF">ACFSKL_01045</name>
</gene>
<comment type="caution">
    <text evidence="6">The sequence shown here is derived from an EMBL/GenBank/DDBJ whole genome shotgun (WGS) entry which is preliminary data.</text>
</comment>
<dbReference type="PANTHER" id="PTHR33798">
    <property type="entry name" value="FLAVOPROTEIN OXYGENASE"/>
    <property type="match status" value="1"/>
</dbReference>
<dbReference type="GO" id="GO:0016491">
    <property type="term" value="F:oxidoreductase activity"/>
    <property type="evidence" value="ECO:0007669"/>
    <property type="project" value="UniProtKB-KW"/>
</dbReference>
<accession>A0ABW4VGA2</accession>
<keyword evidence="7" id="KW-1185">Reference proteome</keyword>
<reference evidence="7" key="1">
    <citation type="journal article" date="2019" name="Int. J. Syst. Evol. Microbiol.">
        <title>The Global Catalogue of Microorganisms (GCM) 10K type strain sequencing project: providing services to taxonomists for standard genome sequencing and annotation.</title>
        <authorList>
            <consortium name="The Broad Institute Genomics Platform"/>
            <consortium name="The Broad Institute Genome Sequencing Center for Infectious Disease"/>
            <person name="Wu L."/>
            <person name="Ma J."/>
        </authorList>
    </citation>
    <scope>NUCLEOTIDE SEQUENCE [LARGE SCALE GENOMIC DNA]</scope>
    <source>
        <strain evidence="7">CGMCC 1.15180</strain>
    </source>
</reference>
<feature type="domain" description="Flavin reductase like" evidence="5">
    <location>
        <begin position="19"/>
        <end position="173"/>
    </location>
</feature>
<dbReference type="SMART" id="SM00903">
    <property type="entry name" value="Flavin_Reduct"/>
    <property type="match status" value="1"/>
</dbReference>
<dbReference type="PANTHER" id="PTHR33798:SF5">
    <property type="entry name" value="FLAVIN REDUCTASE LIKE DOMAIN-CONTAINING PROTEIN"/>
    <property type="match status" value="1"/>
</dbReference>
<evidence type="ECO:0000313" key="7">
    <source>
        <dbReference type="Proteomes" id="UP001597361"/>
    </source>
</evidence>
<proteinExistence type="inferred from homology"/>
<evidence type="ECO:0000256" key="1">
    <source>
        <dbReference type="ARBA" id="ARBA00001917"/>
    </source>
</evidence>
<name>A0ABW4VGA2_9BACT</name>
<dbReference type="RefSeq" id="WP_376882567.1">
    <property type="nucleotide sequence ID" value="NZ_JBHUHR010000001.1"/>
</dbReference>
<evidence type="ECO:0000313" key="6">
    <source>
        <dbReference type="EMBL" id="MFD2033352.1"/>
    </source>
</evidence>
<keyword evidence="3" id="KW-0288">FMN</keyword>
<keyword evidence="2" id="KW-0285">Flavoprotein</keyword>
<evidence type="ECO:0000256" key="4">
    <source>
        <dbReference type="ARBA" id="ARBA00038054"/>
    </source>
</evidence>
<evidence type="ECO:0000259" key="5">
    <source>
        <dbReference type="SMART" id="SM00903"/>
    </source>
</evidence>
<dbReference type="InterPro" id="IPR002563">
    <property type="entry name" value="Flavin_Rdtase-like_dom"/>
</dbReference>
<sequence>MTIDPNSISAAEFQAYLQGAIAPRPIAFASTIDVDGNVNLSPFSYFNVFSSNPPILVFSPSRRVRDNSTKHTLENVHQVKEVVINIVDFSLVEQMSLASTEYEKGVNEFVKAGLTQLDSMKVKPPRVKEAPASFECLVKDIISLGDQGGAGNLIICEVVMAHIAERVLDSNGTIDPLKFDAVARMGGNWYCRVTRDSLFEIPKPIRNKGIGVDQLPEFVKNSIVLTGNNLGRLANIEKLPSDDDVWEYGNRPEIEEMKIRFQNDKESLLFNLHTHAKSLLDSGNIEDAWKVLLQ</sequence>
<organism evidence="6 7">
    <name type="scientific">Belliella marina</name>
    <dbReference type="NCBI Taxonomy" id="1644146"/>
    <lineage>
        <taxon>Bacteria</taxon>
        <taxon>Pseudomonadati</taxon>
        <taxon>Bacteroidota</taxon>
        <taxon>Cytophagia</taxon>
        <taxon>Cytophagales</taxon>
        <taxon>Cyclobacteriaceae</taxon>
        <taxon>Belliella</taxon>
    </lineage>
</organism>
<dbReference type="Pfam" id="PF01613">
    <property type="entry name" value="Flavin_Reduct"/>
    <property type="match status" value="1"/>
</dbReference>
<keyword evidence="6" id="KW-0560">Oxidoreductase</keyword>
<protein>
    <submittedName>
        <fullName evidence="6">Flavin reductase family protein</fullName>
        <ecNumber evidence="6">1.5.1.-</ecNumber>
    </submittedName>
</protein>
<comment type="cofactor">
    <cofactor evidence="1">
        <name>FMN</name>
        <dbReference type="ChEBI" id="CHEBI:58210"/>
    </cofactor>
</comment>